<keyword evidence="1" id="KW-0812">Transmembrane</keyword>
<dbReference type="EMBL" id="CP042593">
    <property type="protein sequence ID" value="QED46244.1"/>
    <property type="molecule type" value="Genomic_DNA"/>
</dbReference>
<dbReference type="KEGG" id="bda:FSZ17_02505"/>
<dbReference type="Pfam" id="PF20563">
    <property type="entry name" value="DUF6773"/>
    <property type="match status" value="1"/>
</dbReference>
<keyword evidence="1" id="KW-0472">Membrane</keyword>
<feature type="transmembrane region" description="Helical" evidence="1">
    <location>
        <begin position="96"/>
        <end position="116"/>
    </location>
</feature>
<dbReference type="STRING" id="1742359.GCA_001439625_04342"/>
<keyword evidence="3" id="KW-1185">Reference proteome</keyword>
<evidence type="ECO:0000256" key="1">
    <source>
        <dbReference type="SAM" id="Phobius"/>
    </source>
</evidence>
<gene>
    <name evidence="2" type="ORF">FSZ17_02505</name>
</gene>
<name>A0A5B8YZV5_CYTDA</name>
<proteinExistence type="predicted"/>
<organism evidence="2 3">
    <name type="scientific">Cytobacillus dafuensis</name>
    <name type="common">Bacillus dafuensis</name>
    <dbReference type="NCBI Taxonomy" id="1742359"/>
    <lineage>
        <taxon>Bacteria</taxon>
        <taxon>Bacillati</taxon>
        <taxon>Bacillota</taxon>
        <taxon>Bacilli</taxon>
        <taxon>Bacillales</taxon>
        <taxon>Bacillaceae</taxon>
        <taxon>Cytobacillus</taxon>
    </lineage>
</organism>
<dbReference type="InterPro" id="IPR046664">
    <property type="entry name" value="DUF6773"/>
</dbReference>
<sequence>MSWFRKRKKVVDERIRNTQNKIYREIYMLIMVICLLSIAAKMYILGLEAKQIMTELIILFVSGIYYTVRAASLGIFSDEVEIHDRNSKVPLSSKNVYFVLSFGLIISIFFGVRSAMIYGEGYLNSIFIFVLVLFSSLMINVPFFLVVIVGSFSAAKSASLKASEKDLDDE</sequence>
<feature type="transmembrane region" description="Helical" evidence="1">
    <location>
        <begin position="122"/>
        <end position="155"/>
    </location>
</feature>
<keyword evidence="1" id="KW-1133">Transmembrane helix</keyword>
<evidence type="ECO:0000313" key="3">
    <source>
        <dbReference type="Proteomes" id="UP000321555"/>
    </source>
</evidence>
<protein>
    <submittedName>
        <fullName evidence="2">Uncharacterized protein</fullName>
    </submittedName>
</protein>
<feature type="transmembrane region" description="Helical" evidence="1">
    <location>
        <begin position="56"/>
        <end position="76"/>
    </location>
</feature>
<dbReference type="Proteomes" id="UP000321555">
    <property type="component" value="Chromosome"/>
</dbReference>
<evidence type="ECO:0000313" key="2">
    <source>
        <dbReference type="EMBL" id="QED46244.1"/>
    </source>
</evidence>
<dbReference type="AlphaFoldDB" id="A0A5B8YZV5"/>
<dbReference type="RefSeq" id="WP_057775556.1">
    <property type="nucleotide sequence ID" value="NZ_CP042593.1"/>
</dbReference>
<feature type="transmembrane region" description="Helical" evidence="1">
    <location>
        <begin position="26"/>
        <end position="44"/>
    </location>
</feature>
<accession>A0A5B8YZV5</accession>
<dbReference type="OrthoDB" id="2656129at2"/>
<reference evidence="3" key="1">
    <citation type="submission" date="2019-08" db="EMBL/GenBank/DDBJ databases">
        <authorList>
            <person name="Zheng X."/>
        </authorList>
    </citation>
    <scope>NUCLEOTIDE SEQUENCE [LARGE SCALE GENOMIC DNA]</scope>
    <source>
        <strain evidence="3">FJAT-25496</strain>
    </source>
</reference>